<dbReference type="SUPFAM" id="SSF51703">
    <property type="entry name" value="Cobalamin (vitamin B12)-dependent enzymes"/>
    <property type="match status" value="1"/>
</dbReference>
<proteinExistence type="predicted"/>
<accession>A0A5A7NCJ7</accession>
<dbReference type="EMBL" id="BKCN01000012">
    <property type="protein sequence ID" value="GER04686.1"/>
    <property type="molecule type" value="Genomic_DNA"/>
</dbReference>
<feature type="compositionally biased region" description="Gly residues" evidence="1">
    <location>
        <begin position="474"/>
        <end position="487"/>
    </location>
</feature>
<dbReference type="RefSeq" id="WP_313981502.1">
    <property type="nucleotide sequence ID" value="NZ_BKCN01000012.1"/>
</dbReference>
<evidence type="ECO:0000313" key="4">
    <source>
        <dbReference type="Proteomes" id="UP000324996"/>
    </source>
</evidence>
<dbReference type="CDD" id="cd03677">
    <property type="entry name" value="MM_CoA_mutase_beta"/>
    <property type="match status" value="1"/>
</dbReference>
<dbReference type="GO" id="GO:0031419">
    <property type="term" value="F:cobalamin binding"/>
    <property type="evidence" value="ECO:0007669"/>
    <property type="project" value="InterPro"/>
</dbReference>
<feature type="region of interest" description="Disordered" evidence="1">
    <location>
        <begin position="447"/>
        <end position="487"/>
    </location>
</feature>
<dbReference type="InterPro" id="IPR006099">
    <property type="entry name" value="MeMalonylCoA_mutase_a/b_cat"/>
</dbReference>
<dbReference type="Gene3D" id="3.20.20.240">
    <property type="entry name" value="Methylmalonyl-CoA mutase"/>
    <property type="match status" value="1"/>
</dbReference>
<name>A0A5A7NCJ7_9PROT</name>
<dbReference type="AlphaFoldDB" id="A0A5A7NCJ7"/>
<organism evidence="3 4">
    <name type="scientific">Iodidimonas nitroreducens</name>
    <dbReference type="NCBI Taxonomy" id="1236968"/>
    <lineage>
        <taxon>Bacteria</taxon>
        <taxon>Pseudomonadati</taxon>
        <taxon>Pseudomonadota</taxon>
        <taxon>Alphaproteobacteria</taxon>
        <taxon>Iodidimonadales</taxon>
        <taxon>Iodidimonadaceae</taxon>
        <taxon>Iodidimonas</taxon>
    </lineage>
</organism>
<gene>
    <name evidence="3" type="ORF">JCM17846_23680</name>
</gene>
<evidence type="ECO:0000313" key="3">
    <source>
        <dbReference type="EMBL" id="GER04686.1"/>
    </source>
</evidence>
<sequence>MPYGEKDAFVAFDRVGYQDWKALIEQGLDARSFSKVMESTSPDGFVIAPLYCRDHPKPDLDPAHLYAPIRCRLGDARGWQIRQRIDHPDPVRANAQLLKDLERGATHCLLSLDPMAEKGVAVGDLDDLDRLLLDVDLNLAPVYLDAGRFGPAAAALLLALWDRRGLTGAHMAGGFGIDPLGALAEGGSLLSSLPDAMKEAGAIAAQCHDRTPHIRALSVSSRAYHGAGASPAQELAIALACGLSYLRCAEKAGLSLVDAARQISFSLMADCDVTLTIAKFRAMRLLWSQLLAACGVDEQAIDLAAETAPRMISRYDPMVNVLRATIACFSAAIGGAGAITVLPHSAAHRHASGVPDDFSRRIARNVQIILAEESHLDKVIDPAGGSFTIEAQTHDLAQAASQIFRKIEQQGGMEKALCSGMIAQLLDESWSALAKNLASRKQPITGVSEFPNLDEPPVPLDPVDQEALASQMGGQTGGANGGAFGAR</sequence>
<evidence type="ECO:0000256" key="1">
    <source>
        <dbReference type="SAM" id="MobiDB-lite"/>
    </source>
</evidence>
<dbReference type="GO" id="GO:0016866">
    <property type="term" value="F:intramolecular transferase activity"/>
    <property type="evidence" value="ECO:0007669"/>
    <property type="project" value="InterPro"/>
</dbReference>
<feature type="domain" description="Methylmalonyl-CoA mutase alpha/beta chain catalytic" evidence="2">
    <location>
        <begin position="77"/>
        <end position="470"/>
    </location>
</feature>
<dbReference type="InterPro" id="IPR016176">
    <property type="entry name" value="Cbl-dep_enz_cat"/>
</dbReference>
<protein>
    <recommendedName>
        <fullName evidence="2">Methylmalonyl-CoA mutase alpha/beta chain catalytic domain-containing protein</fullName>
    </recommendedName>
</protein>
<comment type="caution">
    <text evidence="3">The sequence shown here is derived from an EMBL/GenBank/DDBJ whole genome shotgun (WGS) entry which is preliminary data.</text>
</comment>
<dbReference type="Pfam" id="PF01642">
    <property type="entry name" value="MM_CoA_mutase"/>
    <property type="match status" value="1"/>
</dbReference>
<dbReference type="Proteomes" id="UP000324996">
    <property type="component" value="Unassembled WGS sequence"/>
</dbReference>
<dbReference type="PANTHER" id="PTHR48101">
    <property type="entry name" value="METHYLMALONYL-COA MUTASE, MITOCHONDRIAL-RELATED"/>
    <property type="match status" value="1"/>
</dbReference>
<evidence type="ECO:0000259" key="2">
    <source>
        <dbReference type="Pfam" id="PF01642"/>
    </source>
</evidence>
<keyword evidence="4" id="KW-1185">Reference proteome</keyword>
<reference evidence="3 4" key="1">
    <citation type="submission" date="2019-09" db="EMBL/GenBank/DDBJ databases">
        <title>NBRP : Genome information of microbial organism related human and environment.</title>
        <authorList>
            <person name="Hattori M."/>
            <person name="Oshima K."/>
            <person name="Inaba H."/>
            <person name="Suda W."/>
            <person name="Sakamoto M."/>
            <person name="Iino T."/>
            <person name="Kitahara M."/>
            <person name="Oshida Y."/>
            <person name="Iida T."/>
            <person name="Kudo T."/>
            <person name="Itoh T."/>
            <person name="Ohkuma M."/>
        </authorList>
    </citation>
    <scope>NUCLEOTIDE SEQUENCE [LARGE SCALE GENOMIC DNA]</scope>
    <source>
        <strain evidence="3 4">Q-1</strain>
    </source>
</reference>